<keyword evidence="5" id="KW-0479">Metal-binding</keyword>
<keyword evidence="7" id="KW-0067">ATP-binding</keyword>
<evidence type="ECO:0000256" key="5">
    <source>
        <dbReference type="ARBA" id="ARBA00022723"/>
    </source>
</evidence>
<dbReference type="CDD" id="cd05403">
    <property type="entry name" value="NT_KNTase_like"/>
    <property type="match status" value="1"/>
</dbReference>
<keyword evidence="8" id="KW-0460">Magnesium</keyword>
<evidence type="ECO:0000256" key="4">
    <source>
        <dbReference type="ARBA" id="ARBA00022695"/>
    </source>
</evidence>
<evidence type="ECO:0000256" key="9">
    <source>
        <dbReference type="ARBA" id="ARBA00038276"/>
    </source>
</evidence>
<dbReference type="SUPFAM" id="SSF81301">
    <property type="entry name" value="Nucleotidyltransferase"/>
    <property type="match status" value="1"/>
</dbReference>
<dbReference type="GO" id="GO:0005524">
    <property type="term" value="F:ATP binding"/>
    <property type="evidence" value="ECO:0007669"/>
    <property type="project" value="UniProtKB-KW"/>
</dbReference>
<dbReference type="PANTHER" id="PTHR33571">
    <property type="entry name" value="SSL8005 PROTEIN"/>
    <property type="match status" value="1"/>
</dbReference>
<keyword evidence="13" id="KW-1185">Reference proteome</keyword>
<organism evidence="12 13">
    <name type="scientific">Vineibacter terrae</name>
    <dbReference type="NCBI Taxonomy" id="2586908"/>
    <lineage>
        <taxon>Bacteria</taxon>
        <taxon>Pseudomonadati</taxon>
        <taxon>Pseudomonadota</taxon>
        <taxon>Alphaproteobacteria</taxon>
        <taxon>Hyphomicrobiales</taxon>
        <taxon>Vineibacter</taxon>
    </lineage>
</organism>
<name>A0A5C8PRM2_9HYPH</name>
<evidence type="ECO:0000259" key="11">
    <source>
        <dbReference type="Pfam" id="PF01909"/>
    </source>
</evidence>
<dbReference type="Pfam" id="PF01909">
    <property type="entry name" value="NTP_transf_2"/>
    <property type="match status" value="1"/>
</dbReference>
<dbReference type="PANTHER" id="PTHR33571:SF12">
    <property type="entry name" value="BSL3053 PROTEIN"/>
    <property type="match status" value="1"/>
</dbReference>
<feature type="region of interest" description="Disordered" evidence="10">
    <location>
        <begin position="1"/>
        <end position="27"/>
    </location>
</feature>
<keyword evidence="2" id="KW-1277">Toxin-antitoxin system</keyword>
<comment type="cofactor">
    <cofactor evidence="1">
        <name>Mg(2+)</name>
        <dbReference type="ChEBI" id="CHEBI:18420"/>
    </cofactor>
</comment>
<dbReference type="InterPro" id="IPR052038">
    <property type="entry name" value="Type-VII_TA_antitoxin"/>
</dbReference>
<dbReference type="Proteomes" id="UP000321638">
    <property type="component" value="Unassembled WGS sequence"/>
</dbReference>
<evidence type="ECO:0000256" key="7">
    <source>
        <dbReference type="ARBA" id="ARBA00022840"/>
    </source>
</evidence>
<gene>
    <name evidence="12" type="ORF">FHP25_07070</name>
</gene>
<dbReference type="EMBL" id="VDUZ01000006">
    <property type="protein sequence ID" value="TXL78749.1"/>
    <property type="molecule type" value="Genomic_DNA"/>
</dbReference>
<reference evidence="12 13" key="1">
    <citation type="submission" date="2019-06" db="EMBL/GenBank/DDBJ databases">
        <title>New taxonomy in bacterial strain CC-CFT640, isolated from vineyard.</title>
        <authorList>
            <person name="Lin S.-Y."/>
            <person name="Tsai C.-F."/>
            <person name="Young C.-C."/>
        </authorList>
    </citation>
    <scope>NUCLEOTIDE SEQUENCE [LARGE SCALE GENOMIC DNA]</scope>
    <source>
        <strain evidence="12 13">CC-CFT640</strain>
    </source>
</reference>
<keyword evidence="4" id="KW-0548">Nucleotidyltransferase</keyword>
<evidence type="ECO:0000256" key="6">
    <source>
        <dbReference type="ARBA" id="ARBA00022741"/>
    </source>
</evidence>
<evidence type="ECO:0000256" key="10">
    <source>
        <dbReference type="SAM" id="MobiDB-lite"/>
    </source>
</evidence>
<dbReference type="OrthoDB" id="9809323at2"/>
<evidence type="ECO:0000313" key="13">
    <source>
        <dbReference type="Proteomes" id="UP000321638"/>
    </source>
</evidence>
<dbReference type="GO" id="GO:0046872">
    <property type="term" value="F:metal ion binding"/>
    <property type="evidence" value="ECO:0007669"/>
    <property type="project" value="UniProtKB-KW"/>
</dbReference>
<keyword evidence="6" id="KW-0547">Nucleotide-binding</keyword>
<dbReference type="RefSeq" id="WP_147846219.1">
    <property type="nucleotide sequence ID" value="NZ_VDUZ01000006.1"/>
</dbReference>
<accession>A0A5C8PRM2</accession>
<dbReference type="GO" id="GO:0016779">
    <property type="term" value="F:nucleotidyltransferase activity"/>
    <property type="evidence" value="ECO:0007669"/>
    <property type="project" value="UniProtKB-KW"/>
</dbReference>
<proteinExistence type="inferred from homology"/>
<evidence type="ECO:0000256" key="2">
    <source>
        <dbReference type="ARBA" id="ARBA00022649"/>
    </source>
</evidence>
<dbReference type="InterPro" id="IPR002934">
    <property type="entry name" value="Polymerase_NTP_transf_dom"/>
</dbReference>
<sequence length="123" mass="13836">MTEAVSGRQQAHEPATLTNGRPRRHVRPSVLLERYRNEIRSIVTRHRGANPRVFGSVLRGTDTEDSDLDLLVDPGPGQRMTLFDLSAMFCEIEDLLQIPIDVQTTGGMPTRICEQIEREAQPV</sequence>
<evidence type="ECO:0000256" key="1">
    <source>
        <dbReference type="ARBA" id="ARBA00001946"/>
    </source>
</evidence>
<evidence type="ECO:0000256" key="8">
    <source>
        <dbReference type="ARBA" id="ARBA00022842"/>
    </source>
</evidence>
<evidence type="ECO:0000256" key="3">
    <source>
        <dbReference type="ARBA" id="ARBA00022679"/>
    </source>
</evidence>
<keyword evidence="3 12" id="KW-0808">Transferase</keyword>
<comment type="caution">
    <text evidence="12">The sequence shown here is derived from an EMBL/GenBank/DDBJ whole genome shotgun (WGS) entry which is preliminary data.</text>
</comment>
<feature type="domain" description="Polymerase nucleotidyl transferase" evidence="11">
    <location>
        <begin position="38"/>
        <end position="121"/>
    </location>
</feature>
<dbReference type="InterPro" id="IPR043519">
    <property type="entry name" value="NT_sf"/>
</dbReference>
<dbReference type="Gene3D" id="3.30.460.10">
    <property type="entry name" value="Beta Polymerase, domain 2"/>
    <property type="match status" value="1"/>
</dbReference>
<evidence type="ECO:0000313" key="12">
    <source>
        <dbReference type="EMBL" id="TXL78749.1"/>
    </source>
</evidence>
<comment type="similarity">
    <text evidence="9">Belongs to the MntA antitoxin family.</text>
</comment>
<dbReference type="AlphaFoldDB" id="A0A5C8PRM2"/>
<protein>
    <submittedName>
        <fullName evidence="12">Nucleotidyltransferase family protein</fullName>
    </submittedName>
</protein>